<evidence type="ECO:0000313" key="1">
    <source>
        <dbReference type="EMBL" id="KAI1508920.1"/>
    </source>
</evidence>
<comment type="caution">
    <text evidence="1">The sequence shown here is derived from an EMBL/GenBank/DDBJ whole genome shotgun (WGS) entry which is preliminary data.</text>
</comment>
<protein>
    <submittedName>
        <fullName evidence="1">Cyclin</fullName>
    </submittedName>
</protein>
<dbReference type="InterPro" id="IPR013922">
    <property type="entry name" value="Cyclin_PHO80-like"/>
</dbReference>
<evidence type="ECO:0000313" key="2">
    <source>
        <dbReference type="Proteomes" id="UP000249757"/>
    </source>
</evidence>
<dbReference type="Gene3D" id="1.10.472.10">
    <property type="entry name" value="Cyclin-like"/>
    <property type="match status" value="1"/>
</dbReference>
<dbReference type="PANTHER" id="PTHR15615:SF10">
    <property type="entry name" value="PHO85 CYCLIN-2-RELATED"/>
    <property type="match status" value="1"/>
</dbReference>
<accession>A0A2W1FCR4</accession>
<dbReference type="InterPro" id="IPR036915">
    <property type="entry name" value="Cyclin-like_sf"/>
</dbReference>
<sequence length="247" mass="28299">MSQYPTKLSQLSNLIEHVAETAAKVIPRISAYKPGVDEACIPFIDDFVLYVTIRSYTTVPELMMSLIYLSWFRNRLPPSVTGRSSTPHRVFLAALMLAHKVHNDDSANNTCWADLSVIPECSFAGFSKVEVNLMERQFLAGLDWNLHINVDVYDLLSREAEGVRSLERLRKARQRRNPGSNLNLQIYPQLRNFSLNRSVHPKRLVLREAQLYNLIEELDSVAKNLKTVQKLETRRSDGTRTTLEKAR</sequence>
<dbReference type="EMBL" id="NRDI02000023">
    <property type="protein sequence ID" value="KAI1508920.1"/>
    <property type="molecule type" value="Genomic_DNA"/>
</dbReference>
<dbReference type="CDD" id="cd20557">
    <property type="entry name" value="CYCLIN_ScPCL1-like"/>
    <property type="match status" value="1"/>
</dbReference>
<dbReference type="GO" id="GO:0019901">
    <property type="term" value="F:protein kinase binding"/>
    <property type="evidence" value="ECO:0007669"/>
    <property type="project" value="InterPro"/>
</dbReference>
<name>A0A2W1FCR4_9PLEO</name>
<keyword evidence="2" id="KW-1185">Reference proteome</keyword>
<dbReference type="GO" id="GO:0000307">
    <property type="term" value="C:cyclin-dependent protein kinase holoenzyme complex"/>
    <property type="evidence" value="ECO:0007669"/>
    <property type="project" value="TreeGrafter"/>
</dbReference>
<dbReference type="Proteomes" id="UP000249757">
    <property type="component" value="Unassembled WGS sequence"/>
</dbReference>
<proteinExistence type="predicted"/>
<gene>
    <name evidence="1" type="ORF">Ptr86124_012219</name>
</gene>
<dbReference type="PANTHER" id="PTHR15615">
    <property type="match status" value="1"/>
</dbReference>
<dbReference type="AlphaFoldDB" id="A0A2W1FCR4"/>
<dbReference type="GO" id="GO:0016538">
    <property type="term" value="F:cyclin-dependent protein serine/threonine kinase regulator activity"/>
    <property type="evidence" value="ECO:0007669"/>
    <property type="project" value="TreeGrafter"/>
</dbReference>
<organism evidence="1 2">
    <name type="scientific">Pyrenophora tritici-repentis</name>
    <dbReference type="NCBI Taxonomy" id="45151"/>
    <lineage>
        <taxon>Eukaryota</taxon>
        <taxon>Fungi</taxon>
        <taxon>Dikarya</taxon>
        <taxon>Ascomycota</taxon>
        <taxon>Pezizomycotina</taxon>
        <taxon>Dothideomycetes</taxon>
        <taxon>Pleosporomycetidae</taxon>
        <taxon>Pleosporales</taxon>
        <taxon>Pleosporineae</taxon>
        <taxon>Pleosporaceae</taxon>
        <taxon>Pyrenophora</taxon>
    </lineage>
</organism>
<reference evidence="2" key="1">
    <citation type="journal article" date="2022" name="Microb. Genom.">
        <title>A global pangenome for the wheat fungal pathogen Pyrenophora tritici-repentis and prediction of effector protein structural homology.</title>
        <authorList>
            <person name="Moolhuijzen P.M."/>
            <person name="See P.T."/>
            <person name="Shi G."/>
            <person name="Powell H.R."/>
            <person name="Cockram J."/>
            <person name="Jorgensen L.N."/>
            <person name="Benslimane H."/>
            <person name="Strelkov S.E."/>
            <person name="Turner J."/>
            <person name="Liu Z."/>
            <person name="Moffat C.S."/>
        </authorList>
    </citation>
    <scope>NUCLEOTIDE SEQUENCE [LARGE SCALE GENOMIC DNA]</scope>
</reference>
<dbReference type="Pfam" id="PF08613">
    <property type="entry name" value="Cyclin"/>
    <property type="match status" value="1"/>
</dbReference>
<dbReference type="SUPFAM" id="SSF47954">
    <property type="entry name" value="Cyclin-like"/>
    <property type="match status" value="1"/>
</dbReference>
<dbReference type="GO" id="GO:0005634">
    <property type="term" value="C:nucleus"/>
    <property type="evidence" value="ECO:0007669"/>
    <property type="project" value="TreeGrafter"/>
</dbReference>